<evidence type="ECO:0000313" key="3">
    <source>
        <dbReference type="EMBL" id="WTW59786.1"/>
    </source>
</evidence>
<keyword evidence="1" id="KW-0732">Signal</keyword>
<name>A0AAU2UXG6_9ACTN</name>
<accession>A0AAU2UXG6</accession>
<organism evidence="3">
    <name type="scientific">Streptomyces sp. NBC_00003</name>
    <dbReference type="NCBI Taxonomy" id="2903608"/>
    <lineage>
        <taxon>Bacteria</taxon>
        <taxon>Bacillati</taxon>
        <taxon>Actinomycetota</taxon>
        <taxon>Actinomycetes</taxon>
        <taxon>Kitasatosporales</taxon>
        <taxon>Streptomycetaceae</taxon>
        <taxon>Streptomyces</taxon>
    </lineage>
</organism>
<feature type="signal peptide" evidence="1">
    <location>
        <begin position="1"/>
        <end position="22"/>
    </location>
</feature>
<dbReference type="CDD" id="cd06577">
    <property type="entry name" value="PASTA_pknB"/>
    <property type="match status" value="1"/>
</dbReference>
<proteinExistence type="predicted"/>
<dbReference type="Pfam" id="PF03793">
    <property type="entry name" value="PASTA"/>
    <property type="match status" value="1"/>
</dbReference>
<evidence type="ECO:0000259" key="2">
    <source>
        <dbReference type="PROSITE" id="PS51178"/>
    </source>
</evidence>
<dbReference type="AlphaFoldDB" id="A0AAU2UXG6"/>
<protein>
    <submittedName>
        <fullName evidence="3">PASTA domain-containing protein</fullName>
    </submittedName>
</protein>
<dbReference type="PROSITE" id="PS51178">
    <property type="entry name" value="PASTA"/>
    <property type="match status" value="1"/>
</dbReference>
<dbReference type="InterPro" id="IPR005543">
    <property type="entry name" value="PASTA_dom"/>
</dbReference>
<sequence>MRVRNKIFGGLLTAALATVLNAAGAGAGNAAQLTSAPVTPVGASAHTASVPTRAAVAAATPLVFDVNGTFTDGGSARPVMSDVNDLLTVDMSSQHRPTATGVVINSDTILVTFPDDATYTAKLQAPNTIRWSNGSTWQKLTLVVPDVSDDTRAVATSILNSAGFAVGRVTTVVDRTCNHNNTVSQQTPHGGTLALAGTAVNLTIGVLPPKGQCL</sequence>
<reference evidence="3" key="1">
    <citation type="submission" date="2022-10" db="EMBL/GenBank/DDBJ databases">
        <title>The complete genomes of actinobacterial strains from the NBC collection.</title>
        <authorList>
            <person name="Joergensen T.S."/>
            <person name="Alvarez Arevalo M."/>
            <person name="Sterndorff E.B."/>
            <person name="Faurdal D."/>
            <person name="Vuksanovic O."/>
            <person name="Mourched A.-S."/>
            <person name="Charusanti P."/>
            <person name="Shaw S."/>
            <person name="Blin K."/>
            <person name="Weber T."/>
        </authorList>
    </citation>
    <scope>NUCLEOTIDE SEQUENCE</scope>
    <source>
        <strain evidence="3">NBC_00003</strain>
    </source>
</reference>
<evidence type="ECO:0000256" key="1">
    <source>
        <dbReference type="SAM" id="SignalP"/>
    </source>
</evidence>
<feature type="domain" description="PASTA" evidence="2">
    <location>
        <begin position="138"/>
        <end position="206"/>
    </location>
</feature>
<dbReference type="EMBL" id="CP108318">
    <property type="protein sequence ID" value="WTW59786.1"/>
    <property type="molecule type" value="Genomic_DNA"/>
</dbReference>
<dbReference type="Gene3D" id="3.30.10.20">
    <property type="match status" value="1"/>
</dbReference>
<feature type="chain" id="PRO_5043401721" evidence="1">
    <location>
        <begin position="23"/>
        <end position="214"/>
    </location>
</feature>
<gene>
    <name evidence="3" type="ORF">OG549_03515</name>
</gene>